<name>A0A2T4I5L7_9SPHN</name>
<gene>
    <name evidence="1" type="ORF">CV103_05755</name>
</gene>
<dbReference type="Pfam" id="PF07277">
    <property type="entry name" value="SapC"/>
    <property type="match status" value="1"/>
</dbReference>
<keyword evidence="2" id="KW-1185">Reference proteome</keyword>
<dbReference type="InterPro" id="IPR010836">
    <property type="entry name" value="SapC"/>
</dbReference>
<comment type="caution">
    <text evidence="1">The sequence shown here is derived from an EMBL/GenBank/DDBJ whole genome shotgun (WGS) entry which is preliminary data.</text>
</comment>
<dbReference type="Proteomes" id="UP000241206">
    <property type="component" value="Unassembled WGS sequence"/>
</dbReference>
<proteinExistence type="predicted"/>
<organism evidence="1 2">
    <name type="scientific">Edaphosphingomonas fennica</name>
    <dbReference type="NCBI Taxonomy" id="114404"/>
    <lineage>
        <taxon>Bacteria</taxon>
        <taxon>Pseudomonadati</taxon>
        <taxon>Pseudomonadota</taxon>
        <taxon>Alphaproteobacteria</taxon>
        <taxon>Sphingomonadales</taxon>
        <taxon>Rhizorhabdaceae</taxon>
        <taxon>Edaphosphingomonas</taxon>
    </lineage>
</organism>
<reference evidence="1 2" key="1">
    <citation type="submission" date="2017-11" db="EMBL/GenBank/DDBJ databases">
        <title>Sphingomonas oleivorans sp. nov., isolated from oil-contaminated soil.</title>
        <authorList>
            <person name="Wang L."/>
            <person name="Chen L."/>
        </authorList>
    </citation>
    <scope>NUCLEOTIDE SEQUENCE [LARGE SCALE GENOMIC DNA]</scope>
    <source>
        <strain evidence="1 2">K101</strain>
    </source>
</reference>
<evidence type="ECO:0000313" key="1">
    <source>
        <dbReference type="EMBL" id="PTD25480.1"/>
    </source>
</evidence>
<sequence length="275" mass="30467">MVRTWPGPDRLQQLSGNTFMADTHALPPLYVEPVALNSTLHASWRLKEGDAAFAARLPFIQLVLAELVQASRSFPILFDGEGGWPLALLGLEKHVNLFVQEGRWDADFHVPAYIRRYPFVFISTADESRYVLGIDRASDRLVTNDQEGAPLFENGAPSELTRQALRFCNTYHAEASATNAFCAALKDQDLLVDRQGSITLADGRALALQGFKVVDPARLEKLDDAVLVDWHRNGWMAAIYAHIASLDFQRLLRRASKHAIAANQSSPMPAETVSA</sequence>
<dbReference type="EMBL" id="PHHF01000024">
    <property type="protein sequence ID" value="PTD25480.1"/>
    <property type="molecule type" value="Genomic_DNA"/>
</dbReference>
<accession>A0A2T4I5L7</accession>
<evidence type="ECO:0000313" key="2">
    <source>
        <dbReference type="Proteomes" id="UP000241206"/>
    </source>
</evidence>
<protein>
    <submittedName>
        <fullName evidence="1">Peptidase</fullName>
    </submittedName>
</protein>
<dbReference type="AlphaFoldDB" id="A0A2T4I5L7"/>